<evidence type="ECO:0000313" key="3">
    <source>
        <dbReference type="EMBL" id="NOU77195.1"/>
    </source>
</evidence>
<dbReference type="Gene3D" id="2.10.70.40">
    <property type="entry name" value="peptidoglycan hydrolase"/>
    <property type="match status" value="1"/>
</dbReference>
<accession>A0ABX1YB95</accession>
<evidence type="ECO:0000259" key="2">
    <source>
        <dbReference type="SMART" id="SM00047"/>
    </source>
</evidence>
<dbReference type="InterPro" id="IPR051056">
    <property type="entry name" value="Glycosyl_Hydrolase_73"/>
</dbReference>
<dbReference type="Gene3D" id="1.10.530.10">
    <property type="match status" value="1"/>
</dbReference>
<feature type="domain" description="Mannosyl-glycoprotein endo-beta-N-acetylglucosamidase-like" evidence="2">
    <location>
        <begin position="2"/>
        <end position="141"/>
    </location>
</feature>
<gene>
    <name evidence="3" type="ORF">GC098_38535</name>
</gene>
<dbReference type="PANTHER" id="PTHR33308">
    <property type="entry name" value="PEPTIDOGLYCAN HYDROLASE FLGJ"/>
    <property type="match status" value="1"/>
</dbReference>
<dbReference type="PRINTS" id="PR01002">
    <property type="entry name" value="FLGFLGJ"/>
</dbReference>
<keyword evidence="1" id="KW-0378">Hydrolase</keyword>
<evidence type="ECO:0000256" key="1">
    <source>
        <dbReference type="ARBA" id="ARBA00022801"/>
    </source>
</evidence>
<dbReference type="SMART" id="SM00047">
    <property type="entry name" value="LYZ2"/>
    <property type="match status" value="1"/>
</dbReference>
<comment type="caution">
    <text evidence="3">The sequence shown here is derived from an EMBL/GenBank/DDBJ whole genome shotgun (WGS) entry which is preliminary data.</text>
</comment>
<dbReference type="EMBL" id="WHOA01000263">
    <property type="protein sequence ID" value="NOU77195.1"/>
    <property type="molecule type" value="Genomic_DNA"/>
</dbReference>
<dbReference type="RefSeq" id="WP_171649721.1">
    <property type="nucleotide sequence ID" value="NZ_WHOA01000263.1"/>
</dbReference>
<organism evidence="3 4">
    <name type="scientific">Paenibacillus phytorum</name>
    <dbReference type="NCBI Taxonomy" id="2654977"/>
    <lineage>
        <taxon>Bacteria</taxon>
        <taxon>Bacillati</taxon>
        <taxon>Bacillota</taxon>
        <taxon>Bacilli</taxon>
        <taxon>Bacillales</taxon>
        <taxon>Paenibacillaceae</taxon>
        <taxon>Paenibacillus</taxon>
    </lineage>
</organism>
<dbReference type="InterPro" id="IPR002901">
    <property type="entry name" value="MGlyc_endo_b_GlcNAc-like_dom"/>
</dbReference>
<sequence>MSKESFIYQLAPAAQADMREFGIVASVTIAQAILESGWGRSALGNNLFGIKGSGQQQITQEFINGEWIQIVDGFRVYDSWCDSVRDHSLLLIHNPRYANVIHERDYRCASQELQRAGYATDSQYADKLIRIIEGSELTFFDQI</sequence>
<name>A0ABX1YB95_9BACL</name>
<reference evidence="3 4" key="1">
    <citation type="submission" date="2019-10" db="EMBL/GenBank/DDBJ databases">
        <title>Description of Paenibacillus terrestris sp. nov.</title>
        <authorList>
            <person name="Carlier A."/>
            <person name="Qi S."/>
        </authorList>
    </citation>
    <scope>NUCLEOTIDE SEQUENCE [LARGE SCALE GENOMIC DNA]</scope>
    <source>
        <strain evidence="3 4">LMG 31458</strain>
    </source>
</reference>
<protein>
    <submittedName>
        <fullName evidence="3">N-acetylmuramoyl-L-alanine amidase</fullName>
    </submittedName>
</protein>
<keyword evidence="4" id="KW-1185">Reference proteome</keyword>
<proteinExistence type="predicted"/>
<dbReference type="PANTHER" id="PTHR33308:SF9">
    <property type="entry name" value="PEPTIDOGLYCAN HYDROLASE FLGJ"/>
    <property type="match status" value="1"/>
</dbReference>
<dbReference type="Pfam" id="PF01832">
    <property type="entry name" value="Glucosaminidase"/>
    <property type="match status" value="1"/>
</dbReference>
<dbReference type="Proteomes" id="UP000616779">
    <property type="component" value="Unassembled WGS sequence"/>
</dbReference>
<evidence type="ECO:0000313" key="4">
    <source>
        <dbReference type="Proteomes" id="UP000616779"/>
    </source>
</evidence>